<reference evidence="2" key="1">
    <citation type="submission" date="2016-10" db="EMBL/GenBank/DDBJ databases">
        <authorList>
            <person name="Varghese N."/>
            <person name="Submissions S."/>
        </authorList>
    </citation>
    <scope>NUCLEOTIDE SEQUENCE [LARGE SCALE GENOMIC DNA]</scope>
    <source>
        <strain evidence="2">LMG 26031</strain>
    </source>
</reference>
<accession>A0A1H7EFH3</accession>
<dbReference type="Proteomes" id="UP000198866">
    <property type="component" value="Unassembled WGS sequence"/>
</dbReference>
<sequence>MPRIVSDIDACEVILQLAPETNGHVAVKACEALSKATGRDHHPLALYREDEKIRYRDVQAQPRKVISSPTWSGIES</sequence>
<protein>
    <submittedName>
        <fullName evidence="1">Nitrate reductase alpha subunit</fullName>
    </submittedName>
</protein>
<dbReference type="Gene3D" id="3.40.50.12440">
    <property type="match status" value="1"/>
</dbReference>
<organism evidence="1 2">
    <name type="scientific">Paraburkholderia diazotrophica</name>
    <dbReference type="NCBI Taxonomy" id="667676"/>
    <lineage>
        <taxon>Bacteria</taxon>
        <taxon>Pseudomonadati</taxon>
        <taxon>Pseudomonadota</taxon>
        <taxon>Betaproteobacteria</taxon>
        <taxon>Burkholderiales</taxon>
        <taxon>Burkholderiaceae</taxon>
        <taxon>Paraburkholderia</taxon>
    </lineage>
</organism>
<evidence type="ECO:0000313" key="2">
    <source>
        <dbReference type="Proteomes" id="UP000198866"/>
    </source>
</evidence>
<proteinExistence type="predicted"/>
<keyword evidence="2" id="KW-1185">Reference proteome</keyword>
<evidence type="ECO:0000313" key="1">
    <source>
        <dbReference type="EMBL" id="SEK10782.1"/>
    </source>
</evidence>
<dbReference type="STRING" id="667676.SAMN05192539_10499"/>
<gene>
    <name evidence="1" type="ORF">SAMN05192539_10499</name>
</gene>
<name>A0A1H7EFH3_9BURK</name>
<dbReference type="AlphaFoldDB" id="A0A1H7EFH3"/>
<dbReference type="EMBL" id="FNYE01000049">
    <property type="protein sequence ID" value="SEK10782.1"/>
    <property type="molecule type" value="Genomic_DNA"/>
</dbReference>